<feature type="domain" description="PH" evidence="2">
    <location>
        <begin position="291"/>
        <end position="401"/>
    </location>
</feature>
<sequence length="525" mass="58411">MLARQQRLIQGVTNQSEIGVQYQEVTHLQSCFSLMATTAALLAGFEFTVFSLETESVGEYSELHISTVIYMVIASFSLAINLGVVCMSTLASMMGPGLALRGPDGSVRIALDGMRDEYRRVSDVFMLGIYTFFAMVIALVWYEFEYVVAAPVSCIMLIATILLAIFTDRIKIRFAVPNDPYAPRRSLSFWRRPSPASLGPNAALAAAVLDNSSISPKVCKNCQKSCPQTAIFCAKCGSKFASSSHQKKWRDVEAASEEVQQDETKNDDRHHMTLSLRNAIYHHENSNNAVPLKKRGILLKRGKNLRKHTWNERFFQVEHGALSYWDRDQTQLLRSILLAGVALKCEPIDGSVSEDLAILSHAPTHHVFALTLKQSNYRILLAAPTAEEMTAWIIAISRNSNPTFAPKPQIKGVLNARPKPTLTASSSLSMKSFDAKLTCSLLSLSRNNFVEHQIQIAKAEHWDGKGHLRHYDFGILVTAEDGQIWQLQTHNADDYYSWLAALTDCVVDHDDLSNTLVIDDGAIKS</sequence>
<name>A0A7S3K6A5_9STRA</name>
<reference evidence="3" key="1">
    <citation type="submission" date="2021-01" db="EMBL/GenBank/DDBJ databases">
        <authorList>
            <person name="Corre E."/>
            <person name="Pelletier E."/>
            <person name="Niang G."/>
            <person name="Scheremetjew M."/>
            <person name="Finn R."/>
            <person name="Kale V."/>
            <person name="Holt S."/>
            <person name="Cochrane G."/>
            <person name="Meng A."/>
            <person name="Brown T."/>
            <person name="Cohen L."/>
        </authorList>
    </citation>
    <scope>NUCLEOTIDE SEQUENCE</scope>
    <source>
        <strain evidence="3">CCMP1510</strain>
    </source>
</reference>
<feature type="transmembrane region" description="Helical" evidence="1">
    <location>
        <begin position="69"/>
        <end position="91"/>
    </location>
</feature>
<dbReference type="SMART" id="SM00233">
    <property type="entry name" value="PH"/>
    <property type="match status" value="2"/>
</dbReference>
<proteinExistence type="predicted"/>
<keyword evidence="1" id="KW-0472">Membrane</keyword>
<dbReference type="Gene3D" id="2.30.29.30">
    <property type="entry name" value="Pleckstrin-homology domain (PH domain)/Phosphotyrosine-binding domain (PTB)"/>
    <property type="match status" value="1"/>
</dbReference>
<keyword evidence="1" id="KW-1133">Transmembrane helix</keyword>
<dbReference type="PROSITE" id="PS50003">
    <property type="entry name" value="PH_DOMAIN"/>
    <property type="match status" value="1"/>
</dbReference>
<accession>A0A7S3K6A5</accession>
<dbReference type="InterPro" id="IPR001849">
    <property type="entry name" value="PH_domain"/>
</dbReference>
<evidence type="ECO:0000256" key="1">
    <source>
        <dbReference type="SAM" id="Phobius"/>
    </source>
</evidence>
<feature type="transmembrane region" description="Helical" evidence="1">
    <location>
        <begin position="31"/>
        <end position="49"/>
    </location>
</feature>
<dbReference type="AlphaFoldDB" id="A0A7S3K6A5"/>
<dbReference type="Pfam" id="PF00169">
    <property type="entry name" value="PH"/>
    <property type="match status" value="1"/>
</dbReference>
<feature type="transmembrane region" description="Helical" evidence="1">
    <location>
        <begin position="124"/>
        <end position="142"/>
    </location>
</feature>
<feature type="transmembrane region" description="Helical" evidence="1">
    <location>
        <begin position="148"/>
        <end position="166"/>
    </location>
</feature>
<keyword evidence="1" id="KW-0812">Transmembrane</keyword>
<dbReference type="SUPFAM" id="SSF50729">
    <property type="entry name" value="PH domain-like"/>
    <property type="match status" value="1"/>
</dbReference>
<protein>
    <recommendedName>
        <fullName evidence="2">PH domain-containing protein</fullName>
    </recommendedName>
</protein>
<organism evidence="3">
    <name type="scientific">Aureoumbra lagunensis</name>
    <dbReference type="NCBI Taxonomy" id="44058"/>
    <lineage>
        <taxon>Eukaryota</taxon>
        <taxon>Sar</taxon>
        <taxon>Stramenopiles</taxon>
        <taxon>Ochrophyta</taxon>
        <taxon>Pelagophyceae</taxon>
        <taxon>Pelagomonadales</taxon>
        <taxon>Aureoumbra</taxon>
    </lineage>
</organism>
<dbReference type="EMBL" id="HBIJ01022125">
    <property type="protein sequence ID" value="CAE0373618.1"/>
    <property type="molecule type" value="Transcribed_RNA"/>
</dbReference>
<evidence type="ECO:0000259" key="2">
    <source>
        <dbReference type="PROSITE" id="PS50003"/>
    </source>
</evidence>
<gene>
    <name evidence="3" type="ORF">ALAG00032_LOCUS14419</name>
</gene>
<dbReference type="InterPro" id="IPR011993">
    <property type="entry name" value="PH-like_dom_sf"/>
</dbReference>
<evidence type="ECO:0000313" key="3">
    <source>
        <dbReference type="EMBL" id="CAE0373618.1"/>
    </source>
</evidence>